<evidence type="ECO:0000313" key="4">
    <source>
        <dbReference type="WBParaSite" id="ECPE_0001579201-mRNA-1"/>
    </source>
</evidence>
<sequence length="141" mass="15576">MIDQVCASLENTFRPDPALSSGLFNPSESGETANAHELSQIIDPVVNDTSLRPADTSSVTSDTHQACSNECTSLPTGDLDVERNVDVPRKIPARTRAKLAWIQMQPHRSLPARFSCAARHSDDDDDETIQVRFPIRKQSFL</sequence>
<reference evidence="4" key="1">
    <citation type="submission" date="2016-06" db="UniProtKB">
        <authorList>
            <consortium name="WormBaseParasite"/>
        </authorList>
    </citation>
    <scope>IDENTIFICATION</scope>
</reference>
<feature type="region of interest" description="Disordered" evidence="1">
    <location>
        <begin position="45"/>
        <end position="80"/>
    </location>
</feature>
<keyword evidence="3" id="KW-1185">Reference proteome</keyword>
<reference evidence="2 3" key="2">
    <citation type="submission" date="2018-11" db="EMBL/GenBank/DDBJ databases">
        <authorList>
            <consortium name="Pathogen Informatics"/>
        </authorList>
    </citation>
    <scope>NUCLEOTIDE SEQUENCE [LARGE SCALE GENOMIC DNA]</scope>
    <source>
        <strain evidence="2 3">Egypt</strain>
    </source>
</reference>
<evidence type="ECO:0000313" key="3">
    <source>
        <dbReference type="Proteomes" id="UP000272942"/>
    </source>
</evidence>
<evidence type="ECO:0000313" key="2">
    <source>
        <dbReference type="EMBL" id="VDP93024.1"/>
    </source>
</evidence>
<dbReference type="WBParaSite" id="ECPE_0001579201-mRNA-1">
    <property type="protein sequence ID" value="ECPE_0001579201-mRNA-1"/>
    <property type="gene ID" value="ECPE_0001579201"/>
</dbReference>
<dbReference type="Proteomes" id="UP000272942">
    <property type="component" value="Unassembled WGS sequence"/>
</dbReference>
<gene>
    <name evidence="2" type="ORF">ECPE_LOCUS15752</name>
</gene>
<accession>A0A183B967</accession>
<feature type="compositionally biased region" description="Polar residues" evidence="1">
    <location>
        <begin position="47"/>
        <end position="75"/>
    </location>
</feature>
<proteinExistence type="predicted"/>
<name>A0A183B967_9TREM</name>
<dbReference type="EMBL" id="UZAN01061655">
    <property type="protein sequence ID" value="VDP93024.1"/>
    <property type="molecule type" value="Genomic_DNA"/>
</dbReference>
<protein>
    <submittedName>
        <fullName evidence="2 4">Uncharacterized protein</fullName>
    </submittedName>
</protein>
<organism evidence="4">
    <name type="scientific">Echinostoma caproni</name>
    <dbReference type="NCBI Taxonomy" id="27848"/>
    <lineage>
        <taxon>Eukaryota</taxon>
        <taxon>Metazoa</taxon>
        <taxon>Spiralia</taxon>
        <taxon>Lophotrochozoa</taxon>
        <taxon>Platyhelminthes</taxon>
        <taxon>Trematoda</taxon>
        <taxon>Digenea</taxon>
        <taxon>Plagiorchiida</taxon>
        <taxon>Echinostomata</taxon>
        <taxon>Echinostomatoidea</taxon>
        <taxon>Echinostomatidae</taxon>
        <taxon>Echinostoma</taxon>
    </lineage>
</organism>
<dbReference type="AlphaFoldDB" id="A0A183B967"/>
<evidence type="ECO:0000256" key="1">
    <source>
        <dbReference type="SAM" id="MobiDB-lite"/>
    </source>
</evidence>